<dbReference type="Proteomes" id="UP001185331">
    <property type="component" value="Unassembled WGS sequence"/>
</dbReference>
<reference evidence="1" key="1">
    <citation type="submission" date="2023-07" db="EMBL/GenBank/DDBJ databases">
        <title>Sorghum-associated microbial communities from plants grown in Nebraska, USA.</title>
        <authorList>
            <person name="Schachtman D."/>
        </authorList>
    </citation>
    <scope>NUCLEOTIDE SEQUENCE</scope>
    <source>
        <strain evidence="1">BE330</strain>
    </source>
</reference>
<organism evidence="1 2">
    <name type="scientific">Deinococcus soli</name>
    <name type="common">ex Cha et al. 2016</name>
    <dbReference type="NCBI Taxonomy" id="1309411"/>
    <lineage>
        <taxon>Bacteria</taxon>
        <taxon>Thermotogati</taxon>
        <taxon>Deinococcota</taxon>
        <taxon>Deinococci</taxon>
        <taxon>Deinococcales</taxon>
        <taxon>Deinococcaceae</taxon>
        <taxon>Deinococcus</taxon>
    </lineage>
</organism>
<dbReference type="AlphaFoldDB" id="A0AAE4BLA1"/>
<comment type="caution">
    <text evidence="1">The sequence shown here is derived from an EMBL/GenBank/DDBJ whole genome shotgun (WGS) entry which is preliminary data.</text>
</comment>
<name>A0AAE4BLA1_9DEIO</name>
<evidence type="ECO:0000313" key="2">
    <source>
        <dbReference type="Proteomes" id="UP001185331"/>
    </source>
</evidence>
<sequence>MTHDATLTATLTVGHLNWPDHDTPTWAEPDWAAITAAMIAAGRGIRAVTVTTQPGWDTPGSSARQYTMTLQVNARECATDASWDLISRQFQEAGEPVTAAGILEVVYGDEGGLPEELGDLLDPIFRHLHGAAYDLEFDSSQRIANAAD</sequence>
<gene>
    <name evidence="1" type="ORF">J2Y00_002330</name>
</gene>
<proteinExistence type="predicted"/>
<dbReference type="EMBL" id="JAVDQK010000005">
    <property type="protein sequence ID" value="MDR6218733.1"/>
    <property type="molecule type" value="Genomic_DNA"/>
</dbReference>
<evidence type="ECO:0000313" key="1">
    <source>
        <dbReference type="EMBL" id="MDR6218733.1"/>
    </source>
</evidence>
<dbReference type="RefSeq" id="WP_309853275.1">
    <property type="nucleotide sequence ID" value="NZ_JAVDQJ010000004.1"/>
</dbReference>
<protein>
    <submittedName>
        <fullName evidence="1">Uncharacterized protein</fullName>
    </submittedName>
</protein>
<accession>A0AAE4BLA1</accession>